<sequence length="92" mass="10623">MSIRELEESVSKLCWAFAIRNVGIARDLIAYLCTKFTLDEVAAIALLTFERLVWLDAKACRWAMEHILPEEVKKQIDRLVGIHFYQQLLAVS</sequence>
<dbReference type="RefSeq" id="WP_069966806.1">
    <property type="nucleotide sequence ID" value="NZ_CM124774.1"/>
</dbReference>
<dbReference type="EMBL" id="MJGC01000048">
    <property type="protein sequence ID" value="OEJ75593.1"/>
    <property type="molecule type" value="Genomic_DNA"/>
</dbReference>
<comment type="caution">
    <text evidence="1">The sequence shown here is derived from an EMBL/GenBank/DDBJ whole genome shotgun (WGS) entry which is preliminary data.</text>
</comment>
<gene>
    <name evidence="1" type="ORF">BH720_08760</name>
</gene>
<evidence type="ECO:0000313" key="1">
    <source>
        <dbReference type="EMBL" id="OEJ75593.1"/>
    </source>
</evidence>
<name>A0A1E5QMN1_9CYAN</name>
<reference evidence="1" key="1">
    <citation type="submission" date="2016-09" db="EMBL/GenBank/DDBJ databases">
        <title>Draft genome of thermotolerant cyanobacterium Desertifilum sp. strain IPPAS B-1220.</title>
        <authorList>
            <person name="Sinetova M.A."/>
            <person name="Bolakhan K."/>
            <person name="Zayadan B.K."/>
            <person name="Mironov K.S."/>
            <person name="Ustinova V."/>
            <person name="Kupriyanova E.V."/>
            <person name="Sidorov R.A."/>
            <person name="Skrypnik A.N."/>
            <person name="Gogoleva N.E."/>
            <person name="Gogolev Y.V."/>
            <person name="Los D.A."/>
        </authorList>
    </citation>
    <scope>NUCLEOTIDE SEQUENCE [LARGE SCALE GENOMIC DNA]</scope>
    <source>
        <strain evidence="1">IPPAS B-1220</strain>
    </source>
</reference>
<protein>
    <submittedName>
        <fullName evidence="1">Uncharacterized protein</fullName>
    </submittedName>
</protein>
<dbReference type="AlphaFoldDB" id="A0A1E5QMN1"/>
<proteinExistence type="predicted"/>
<organism evidence="1">
    <name type="scientific">Desertifilum tharense IPPAS B-1220</name>
    <dbReference type="NCBI Taxonomy" id="1781255"/>
    <lineage>
        <taxon>Bacteria</taxon>
        <taxon>Bacillati</taxon>
        <taxon>Cyanobacteriota</taxon>
        <taxon>Cyanophyceae</taxon>
        <taxon>Desertifilales</taxon>
        <taxon>Desertifilaceae</taxon>
        <taxon>Desertifilum</taxon>
    </lineage>
</organism>
<accession>A0A1E5QMN1</accession>
<dbReference type="OrthoDB" id="465329at2"/>